<evidence type="ECO:0000313" key="7">
    <source>
        <dbReference type="EMBL" id="SVB99369.1"/>
    </source>
</evidence>
<reference evidence="7" key="1">
    <citation type="submission" date="2018-05" db="EMBL/GenBank/DDBJ databases">
        <authorList>
            <person name="Lanie J.A."/>
            <person name="Ng W.-L."/>
            <person name="Kazmierczak K.M."/>
            <person name="Andrzejewski T.M."/>
            <person name="Davidsen T.M."/>
            <person name="Wayne K.J."/>
            <person name="Tettelin H."/>
            <person name="Glass J.I."/>
            <person name="Rusch D."/>
            <person name="Podicherti R."/>
            <person name="Tsui H.-C.T."/>
            <person name="Winkler M.E."/>
        </authorList>
    </citation>
    <scope>NUCLEOTIDE SEQUENCE</scope>
</reference>
<evidence type="ECO:0000256" key="3">
    <source>
        <dbReference type="ARBA" id="ARBA00022989"/>
    </source>
</evidence>
<dbReference type="GO" id="GO:0016020">
    <property type="term" value="C:membrane"/>
    <property type="evidence" value="ECO:0007669"/>
    <property type="project" value="UniProtKB-SubCell"/>
</dbReference>
<feature type="transmembrane region" description="Helical" evidence="5">
    <location>
        <begin position="160"/>
        <end position="181"/>
    </location>
</feature>
<dbReference type="InterPro" id="IPR006977">
    <property type="entry name" value="Yip1_dom"/>
</dbReference>
<keyword evidence="3 5" id="KW-1133">Transmembrane helix</keyword>
<dbReference type="AlphaFoldDB" id="A0A382IJC2"/>
<evidence type="ECO:0000259" key="6">
    <source>
        <dbReference type="Pfam" id="PF04893"/>
    </source>
</evidence>
<feature type="transmembrane region" description="Helical" evidence="5">
    <location>
        <begin position="216"/>
        <end position="236"/>
    </location>
</feature>
<dbReference type="EMBL" id="UINC01067576">
    <property type="protein sequence ID" value="SVB99369.1"/>
    <property type="molecule type" value="Genomic_DNA"/>
</dbReference>
<organism evidence="7">
    <name type="scientific">marine metagenome</name>
    <dbReference type="NCBI Taxonomy" id="408172"/>
    <lineage>
        <taxon>unclassified sequences</taxon>
        <taxon>metagenomes</taxon>
        <taxon>ecological metagenomes</taxon>
    </lineage>
</organism>
<evidence type="ECO:0000256" key="2">
    <source>
        <dbReference type="ARBA" id="ARBA00022692"/>
    </source>
</evidence>
<keyword evidence="2 5" id="KW-0812">Transmembrane</keyword>
<gene>
    <name evidence="7" type="ORF">METZ01_LOCUS252223</name>
</gene>
<accession>A0A382IJC2</accession>
<evidence type="ECO:0000256" key="4">
    <source>
        <dbReference type="ARBA" id="ARBA00023136"/>
    </source>
</evidence>
<keyword evidence="4 5" id="KW-0472">Membrane</keyword>
<feature type="transmembrane region" description="Helical" evidence="5">
    <location>
        <begin position="187"/>
        <end position="204"/>
    </location>
</feature>
<sequence>MFGTMINAITAPGETFEIIVKEFNLKQALMPIALLMGLAVVSGFVLQDLIADMQWEQIEKSIEGNTQISEEQKDEILSNQYDRVYSGTGMSAIFTYVSMAISWPMRIAFWSLFSMLTANLFLGGGGKFGQIFTLSAFAYMPSVIEYIIKTPIQYLSDNMMIFTGLGALGIGEQGDFINSFLAGLDIFAFWRVFLMAVGIGIIYNKTTKTSLTVMTGLWIFGLVVFAGIGAAVSGMFG</sequence>
<name>A0A382IJC2_9ZZZZ</name>
<protein>
    <recommendedName>
        <fullName evidence="6">Yip1 domain-containing protein</fullName>
    </recommendedName>
</protein>
<feature type="transmembrane region" description="Helical" evidence="5">
    <location>
        <begin position="93"/>
        <end position="116"/>
    </location>
</feature>
<proteinExistence type="predicted"/>
<feature type="transmembrane region" description="Helical" evidence="5">
    <location>
        <begin position="28"/>
        <end position="46"/>
    </location>
</feature>
<dbReference type="Pfam" id="PF04893">
    <property type="entry name" value="Yip1"/>
    <property type="match status" value="1"/>
</dbReference>
<comment type="subcellular location">
    <subcellularLocation>
        <location evidence="1">Membrane</location>
        <topology evidence="1">Multi-pass membrane protein</topology>
    </subcellularLocation>
</comment>
<feature type="transmembrane region" description="Helical" evidence="5">
    <location>
        <begin position="128"/>
        <end position="148"/>
    </location>
</feature>
<evidence type="ECO:0000256" key="5">
    <source>
        <dbReference type="SAM" id="Phobius"/>
    </source>
</evidence>
<evidence type="ECO:0000256" key="1">
    <source>
        <dbReference type="ARBA" id="ARBA00004141"/>
    </source>
</evidence>
<feature type="domain" description="Yip1" evidence="6">
    <location>
        <begin position="7"/>
        <end position="227"/>
    </location>
</feature>